<accession>A0A176S5B6</accession>
<sequence>MSSQPSLSTSPKSTFIPFLVSSPNASSVILRKLPSPLFRNSWSVPKSLAQ</sequence>
<protein>
    <submittedName>
        <fullName evidence="1">Uncharacterized protein</fullName>
    </submittedName>
</protein>
<dbReference type="AlphaFoldDB" id="A0A176S5B6"/>
<proteinExistence type="predicted"/>
<gene>
    <name evidence="1" type="ORF">THIOM_000976</name>
</gene>
<dbReference type="Proteomes" id="UP000076962">
    <property type="component" value="Unassembled WGS sequence"/>
</dbReference>
<organism evidence="1 2">
    <name type="scientific">Candidatus Thiomargarita nelsonii</name>
    <dbReference type="NCBI Taxonomy" id="1003181"/>
    <lineage>
        <taxon>Bacteria</taxon>
        <taxon>Pseudomonadati</taxon>
        <taxon>Pseudomonadota</taxon>
        <taxon>Gammaproteobacteria</taxon>
        <taxon>Thiotrichales</taxon>
        <taxon>Thiotrichaceae</taxon>
        <taxon>Thiomargarita</taxon>
    </lineage>
</organism>
<reference evidence="1 2" key="1">
    <citation type="submission" date="2016-05" db="EMBL/GenBank/DDBJ databases">
        <title>Single-cell genome of chain-forming Candidatus Thiomargarita nelsonii and comparison to other large sulfur-oxidizing bacteria.</title>
        <authorList>
            <person name="Winkel M."/>
            <person name="Salman V."/>
            <person name="Woyke T."/>
            <person name="Schulz-Vogt H."/>
            <person name="Richter M."/>
            <person name="Flood B."/>
            <person name="Bailey J."/>
            <person name="Amann R."/>
            <person name="Mussmann M."/>
        </authorList>
    </citation>
    <scope>NUCLEOTIDE SEQUENCE [LARGE SCALE GENOMIC DNA]</scope>
    <source>
        <strain evidence="1 2">THI036</strain>
    </source>
</reference>
<keyword evidence="2" id="KW-1185">Reference proteome</keyword>
<dbReference type="EMBL" id="LUTY01000497">
    <property type="protein sequence ID" value="OAD23200.1"/>
    <property type="molecule type" value="Genomic_DNA"/>
</dbReference>
<name>A0A176S5B6_9GAMM</name>
<evidence type="ECO:0000313" key="2">
    <source>
        <dbReference type="Proteomes" id="UP000076962"/>
    </source>
</evidence>
<evidence type="ECO:0000313" key="1">
    <source>
        <dbReference type="EMBL" id="OAD23200.1"/>
    </source>
</evidence>
<comment type="caution">
    <text evidence="1">The sequence shown here is derived from an EMBL/GenBank/DDBJ whole genome shotgun (WGS) entry which is preliminary data.</text>
</comment>